<protein>
    <submittedName>
        <fullName evidence="2">ASCH domain-containing protein</fullName>
    </submittedName>
</protein>
<evidence type="ECO:0000313" key="2">
    <source>
        <dbReference type="EMBL" id="USE82858.1"/>
    </source>
</evidence>
<name>A0AAE9LQM3_9GAMM</name>
<dbReference type="RefSeq" id="WP_252220110.1">
    <property type="nucleotide sequence ID" value="NZ_CP098732.1"/>
</dbReference>
<sequence length="120" mass="14105">MRKLYQALSIVAPSGEYITQGVKTLEIRSWRPEQLPLKNLIIVENTHYLNQCGDEEEGRAIAFVDIHSVHAWKNTEIESAKASYWQEGYWAWVIENVRPIHPPVNMPARRKIYWVELEQM</sequence>
<accession>A0AAE9LQM3</accession>
<organism evidence="2 3">
    <name type="scientific">Acinetobacter tibetensis</name>
    <dbReference type="NCBI Taxonomy" id="2943497"/>
    <lineage>
        <taxon>Bacteria</taxon>
        <taxon>Pseudomonadati</taxon>
        <taxon>Pseudomonadota</taxon>
        <taxon>Gammaproteobacteria</taxon>
        <taxon>Moraxellales</taxon>
        <taxon>Moraxellaceae</taxon>
        <taxon>Acinetobacter</taxon>
    </lineage>
</organism>
<dbReference type="InterPro" id="IPR007374">
    <property type="entry name" value="ASCH_domain"/>
</dbReference>
<dbReference type="AlphaFoldDB" id="A0AAE9LQM3"/>
<dbReference type="Gene3D" id="2.30.130.30">
    <property type="entry name" value="Hypothetical protein"/>
    <property type="match status" value="1"/>
</dbReference>
<dbReference type="Pfam" id="PF04266">
    <property type="entry name" value="ASCH"/>
    <property type="match status" value="1"/>
</dbReference>
<feature type="domain" description="ASCH" evidence="1">
    <location>
        <begin position="8"/>
        <end position="91"/>
    </location>
</feature>
<dbReference type="EMBL" id="CP098732">
    <property type="protein sequence ID" value="USE82858.1"/>
    <property type="molecule type" value="Genomic_DNA"/>
</dbReference>
<gene>
    <name evidence="2" type="ORF">M5E07_13900</name>
</gene>
<dbReference type="KEGG" id="atz:M5E07_13900"/>
<evidence type="ECO:0000259" key="1">
    <source>
        <dbReference type="Pfam" id="PF04266"/>
    </source>
</evidence>
<keyword evidence="3" id="KW-1185">Reference proteome</keyword>
<proteinExistence type="predicted"/>
<dbReference type="Proteomes" id="UP001056716">
    <property type="component" value="Chromosome"/>
</dbReference>
<reference evidence="2" key="1">
    <citation type="submission" date="2022-06" db="EMBL/GenBank/DDBJ databases">
        <title>Isolation, identification and characterization of iprodione-degrading strains in Lhasa, Tibet.</title>
        <authorList>
            <person name="Pan H."/>
        </authorList>
    </citation>
    <scope>NUCLEOTIDE SEQUENCE</scope>
    <source>
        <strain evidence="2">Y-23</strain>
    </source>
</reference>
<evidence type="ECO:0000313" key="3">
    <source>
        <dbReference type="Proteomes" id="UP001056716"/>
    </source>
</evidence>
<dbReference type="SUPFAM" id="SSF88697">
    <property type="entry name" value="PUA domain-like"/>
    <property type="match status" value="1"/>
</dbReference>
<dbReference type="InterPro" id="IPR015947">
    <property type="entry name" value="PUA-like_sf"/>
</dbReference>